<dbReference type="Proteomes" id="UP000051568">
    <property type="component" value="Unassembled WGS sequence"/>
</dbReference>
<proteinExistence type="predicted"/>
<organism evidence="2 3">
    <name type="scientific">Pediococcus cellicola</name>
    <dbReference type="NCBI Taxonomy" id="319652"/>
    <lineage>
        <taxon>Bacteria</taxon>
        <taxon>Bacillati</taxon>
        <taxon>Bacillota</taxon>
        <taxon>Bacilli</taxon>
        <taxon>Lactobacillales</taxon>
        <taxon>Lactobacillaceae</taxon>
        <taxon>Pediococcus</taxon>
    </lineage>
</organism>
<reference evidence="2 3" key="1">
    <citation type="journal article" date="2015" name="Genome Announc.">
        <title>Expanding the biotechnology potential of lactobacilli through comparative genomics of 213 strains and associated genera.</title>
        <authorList>
            <person name="Sun Z."/>
            <person name="Harris H.M."/>
            <person name="McCann A."/>
            <person name="Guo C."/>
            <person name="Argimon S."/>
            <person name="Zhang W."/>
            <person name="Yang X."/>
            <person name="Jeffery I.B."/>
            <person name="Cooney J.C."/>
            <person name="Kagawa T.F."/>
            <person name="Liu W."/>
            <person name="Song Y."/>
            <person name="Salvetti E."/>
            <person name="Wrobel A."/>
            <person name="Rasinkangas P."/>
            <person name="Parkhill J."/>
            <person name="Rea M.C."/>
            <person name="O'Sullivan O."/>
            <person name="Ritari J."/>
            <person name="Douillard F.P."/>
            <person name="Paul Ross R."/>
            <person name="Yang R."/>
            <person name="Briner A.E."/>
            <person name="Felis G.E."/>
            <person name="de Vos W.M."/>
            <person name="Barrangou R."/>
            <person name="Klaenhammer T.R."/>
            <person name="Caufield P.W."/>
            <person name="Cui Y."/>
            <person name="Zhang H."/>
            <person name="O'Toole P.W."/>
        </authorList>
    </citation>
    <scope>NUCLEOTIDE SEQUENCE [LARGE SCALE GENOMIC DNA]</scope>
    <source>
        <strain evidence="2 3">DSM 17757</strain>
    </source>
</reference>
<feature type="chain" id="PRO_5039624761" description="Extracellular protein" evidence="1">
    <location>
        <begin position="29"/>
        <end position="156"/>
    </location>
</feature>
<name>A0A0R2IVX4_9LACO</name>
<evidence type="ECO:0008006" key="4">
    <source>
        <dbReference type="Google" id="ProtNLM"/>
    </source>
</evidence>
<dbReference type="STRING" id="319652.IV80_GL001648"/>
<dbReference type="AlphaFoldDB" id="A0A0R2IVX4"/>
<dbReference type="EMBL" id="JQBR01000006">
    <property type="protein sequence ID" value="KRN66087.1"/>
    <property type="molecule type" value="Genomic_DNA"/>
</dbReference>
<evidence type="ECO:0000256" key="1">
    <source>
        <dbReference type="SAM" id="SignalP"/>
    </source>
</evidence>
<keyword evidence="1" id="KW-0732">Signal</keyword>
<evidence type="ECO:0000313" key="3">
    <source>
        <dbReference type="Proteomes" id="UP000051568"/>
    </source>
</evidence>
<sequence>MEAVLMKKVMRFLLIVSLAMGVFMFANSTETQAASRTSVPAAMRGNWYLTKKTGLNIKKNSMVGLHHTVMERTYGKYMVFKPYYKGSYSLSDKRWGFGFFFKLVTVKGKNGRQYQALAMWGQGPEAQLYYKKLNRNERHSLSWRKTIKLMNGQRRF</sequence>
<protein>
    <recommendedName>
        <fullName evidence="4">Extracellular protein</fullName>
    </recommendedName>
</protein>
<keyword evidence="3" id="KW-1185">Reference proteome</keyword>
<evidence type="ECO:0000313" key="2">
    <source>
        <dbReference type="EMBL" id="KRN66087.1"/>
    </source>
</evidence>
<dbReference type="PATRIC" id="fig|319652.3.peg.1670"/>
<gene>
    <name evidence="2" type="ORF">IV80_GL001648</name>
</gene>
<comment type="caution">
    <text evidence="2">The sequence shown here is derived from an EMBL/GenBank/DDBJ whole genome shotgun (WGS) entry which is preliminary data.</text>
</comment>
<accession>A0A0R2IVX4</accession>
<feature type="signal peptide" evidence="1">
    <location>
        <begin position="1"/>
        <end position="28"/>
    </location>
</feature>